<evidence type="ECO:0000313" key="1">
    <source>
        <dbReference type="EMBL" id="KTS67686.1"/>
    </source>
</evidence>
<accession>A0A8E1RYL7</accession>
<gene>
    <name evidence="1" type="ORF">SA3R_10110</name>
</gene>
<sequence length="60" mass="6782">MAAKSPCIDLCVFDTKTGWCEGCGRTRGETQSWRKLSPYHRKATERALPARLKALKTREA</sequence>
<evidence type="ECO:0000313" key="2">
    <source>
        <dbReference type="Proteomes" id="UP000071979"/>
    </source>
</evidence>
<dbReference type="Pfam" id="PF06945">
    <property type="entry name" value="DUF1289"/>
    <property type="match status" value="1"/>
</dbReference>
<dbReference type="AlphaFoldDB" id="A0A8E1RYL7"/>
<proteinExistence type="predicted"/>
<reference evidence="1 2" key="1">
    <citation type="journal article" date="2016" name="Front. Microbiol.">
        <title>Genomic Resource of Rice Seed Associated Bacteria.</title>
        <authorList>
            <person name="Midha S."/>
            <person name="Bansal K."/>
            <person name="Sharma S."/>
            <person name="Kumar N."/>
            <person name="Patil P.P."/>
            <person name="Chaudhry V."/>
            <person name="Patil P.B."/>
        </authorList>
    </citation>
    <scope>NUCLEOTIDE SEQUENCE [LARGE SCALE GENOMIC DNA]</scope>
    <source>
        <strain evidence="1 2">SA3</strain>
    </source>
</reference>
<dbReference type="PANTHER" id="PTHR35175:SF2">
    <property type="entry name" value="DUF1289 DOMAIN-CONTAINING PROTEIN"/>
    <property type="match status" value="1"/>
</dbReference>
<dbReference type="InterPro" id="IPR010710">
    <property type="entry name" value="DUF1289"/>
</dbReference>
<name>A0A8E1RYL7_9GAMM</name>
<dbReference type="EMBL" id="LDSE01000020">
    <property type="protein sequence ID" value="KTS67686.1"/>
    <property type="molecule type" value="Genomic_DNA"/>
</dbReference>
<dbReference type="OrthoDB" id="8911262at2"/>
<protein>
    <submittedName>
        <fullName evidence="1">Fe-S protein</fullName>
    </submittedName>
</protein>
<dbReference type="PANTHER" id="PTHR35175">
    <property type="entry name" value="DUF1289 DOMAIN-CONTAINING PROTEIN"/>
    <property type="match status" value="1"/>
</dbReference>
<organism evidence="1 2">
    <name type="scientific">Pantoea dispersa</name>
    <dbReference type="NCBI Taxonomy" id="59814"/>
    <lineage>
        <taxon>Bacteria</taxon>
        <taxon>Pseudomonadati</taxon>
        <taxon>Pseudomonadota</taxon>
        <taxon>Gammaproteobacteria</taxon>
        <taxon>Enterobacterales</taxon>
        <taxon>Erwiniaceae</taxon>
        <taxon>Pantoea</taxon>
    </lineage>
</organism>
<dbReference type="Proteomes" id="UP000071979">
    <property type="component" value="Unassembled WGS sequence"/>
</dbReference>
<dbReference type="RefSeq" id="WP_021506023.1">
    <property type="nucleotide sequence ID" value="NZ_CP074350.1"/>
</dbReference>
<comment type="caution">
    <text evidence="1">The sequence shown here is derived from an EMBL/GenBank/DDBJ whole genome shotgun (WGS) entry which is preliminary data.</text>
</comment>